<keyword evidence="2" id="KW-1185">Reference proteome</keyword>
<sequence length="376" mass="44396">MFTTHQQLKKYKFEPYKPCPCESGKNYKFCCYTKGKEKNIDTTKYNSKRLYFESHKHFKDTDFKMCLGFDKEECDYGFIEAHSLQNNGVLNQIATDNHVYYLDMNFDERTTLPKLEFKLKGKNQASTFYGFCKHHDEKYFSKIEDVDYQNTEEQNFWFAFRAHCFEAHRKHRLKKSYAQLFKKYPFATRDLQILGMYKNNELNLKDVDIEYRRFKNVYESKNFDAIESFVKVLPFKVGFTATTAVAVNVDLNGNKTIDIYDYDEKLFVPSVYISIIPKDDSTLIIVSRFKEDSCYEGFMKALKSNTDDNLLFSYLSFCLAEFSENIYFSPQLIDSISEAEKNIISTAFMGIISPTPELRMKNMLSTFRLNLFNYTI</sequence>
<protein>
    <recommendedName>
        <fullName evidence="3">SEC-C motif-containing protein</fullName>
    </recommendedName>
</protein>
<evidence type="ECO:0000313" key="2">
    <source>
        <dbReference type="Proteomes" id="UP001519293"/>
    </source>
</evidence>
<comment type="caution">
    <text evidence="1">The sequence shown here is derived from an EMBL/GenBank/DDBJ whole genome shotgun (WGS) entry which is preliminary data.</text>
</comment>
<dbReference type="RefSeq" id="WP_066400596.1">
    <property type="nucleotide sequence ID" value="NZ_JAGIKZ010000012.1"/>
</dbReference>
<reference evidence="1 2" key="1">
    <citation type="submission" date="2021-03" db="EMBL/GenBank/DDBJ databases">
        <title>Genomic Encyclopedia of Type Strains, Phase IV (KMG-IV): sequencing the most valuable type-strain genomes for metagenomic binning, comparative biology and taxonomic classification.</title>
        <authorList>
            <person name="Goeker M."/>
        </authorList>
    </citation>
    <scope>NUCLEOTIDE SEQUENCE [LARGE SCALE GENOMIC DNA]</scope>
    <source>
        <strain evidence="1 2">DSM 26675</strain>
    </source>
</reference>
<accession>A0ABS4RHE2</accession>
<evidence type="ECO:0008006" key="3">
    <source>
        <dbReference type="Google" id="ProtNLM"/>
    </source>
</evidence>
<evidence type="ECO:0000313" key="1">
    <source>
        <dbReference type="EMBL" id="MBP2241739.1"/>
    </source>
</evidence>
<gene>
    <name evidence="1" type="ORF">J2Z40_002311</name>
</gene>
<organism evidence="1 2">
    <name type="scientific">Cytobacillus eiseniae</name>
    <dbReference type="NCBI Taxonomy" id="762947"/>
    <lineage>
        <taxon>Bacteria</taxon>
        <taxon>Bacillati</taxon>
        <taxon>Bacillota</taxon>
        <taxon>Bacilli</taxon>
        <taxon>Bacillales</taxon>
        <taxon>Bacillaceae</taxon>
        <taxon>Cytobacillus</taxon>
    </lineage>
</organism>
<dbReference type="Proteomes" id="UP001519293">
    <property type="component" value="Unassembled WGS sequence"/>
</dbReference>
<name>A0ABS4RHE2_9BACI</name>
<dbReference type="EMBL" id="JAGIKZ010000012">
    <property type="protein sequence ID" value="MBP2241739.1"/>
    <property type="molecule type" value="Genomic_DNA"/>
</dbReference>
<proteinExistence type="predicted"/>